<organism evidence="1 2">
    <name type="scientific">Halalkalibacter kiskunsagensis</name>
    <dbReference type="NCBI Taxonomy" id="1548599"/>
    <lineage>
        <taxon>Bacteria</taxon>
        <taxon>Bacillati</taxon>
        <taxon>Bacillota</taxon>
        <taxon>Bacilli</taxon>
        <taxon>Bacillales</taxon>
        <taxon>Bacillaceae</taxon>
        <taxon>Halalkalibacter</taxon>
    </lineage>
</organism>
<proteinExistence type="predicted"/>
<dbReference type="EMBL" id="JBHLUX010000008">
    <property type="protein sequence ID" value="MFC0469569.1"/>
    <property type="molecule type" value="Genomic_DNA"/>
</dbReference>
<name>A0ABV6K8D9_9BACI</name>
<evidence type="ECO:0000313" key="1">
    <source>
        <dbReference type="EMBL" id="MFC0469569.1"/>
    </source>
</evidence>
<dbReference type="RefSeq" id="WP_335962246.1">
    <property type="nucleotide sequence ID" value="NZ_JAXBLX010000026.1"/>
</dbReference>
<dbReference type="Proteomes" id="UP001589838">
    <property type="component" value="Unassembled WGS sequence"/>
</dbReference>
<reference evidence="1 2" key="1">
    <citation type="submission" date="2024-09" db="EMBL/GenBank/DDBJ databases">
        <authorList>
            <person name="Sun Q."/>
            <person name="Mori K."/>
        </authorList>
    </citation>
    <scope>NUCLEOTIDE SEQUENCE [LARGE SCALE GENOMIC DNA]</scope>
    <source>
        <strain evidence="1 2">NCAIM B.02610</strain>
    </source>
</reference>
<accession>A0ABV6K8D9</accession>
<protein>
    <submittedName>
        <fullName evidence="1">Uncharacterized protein</fullName>
    </submittedName>
</protein>
<gene>
    <name evidence="1" type="ORF">ACFFHM_03260</name>
</gene>
<comment type="caution">
    <text evidence="1">The sequence shown here is derived from an EMBL/GenBank/DDBJ whole genome shotgun (WGS) entry which is preliminary data.</text>
</comment>
<evidence type="ECO:0000313" key="2">
    <source>
        <dbReference type="Proteomes" id="UP001589838"/>
    </source>
</evidence>
<keyword evidence="2" id="KW-1185">Reference proteome</keyword>
<sequence length="74" mass="9170">MTDVAELDYRLLDTIEAKKFFEVYKEQRIKELRAQKFKYKQIHEIINRELEFHDQDPIHFSTVKYHLNKKKKKS</sequence>